<dbReference type="EMBL" id="CAJJDP010000007">
    <property type="protein sequence ID" value="CAD8137439.1"/>
    <property type="molecule type" value="Genomic_DNA"/>
</dbReference>
<organism evidence="1 2">
    <name type="scientific">Paramecium octaurelia</name>
    <dbReference type="NCBI Taxonomy" id="43137"/>
    <lineage>
        <taxon>Eukaryota</taxon>
        <taxon>Sar</taxon>
        <taxon>Alveolata</taxon>
        <taxon>Ciliophora</taxon>
        <taxon>Intramacronucleata</taxon>
        <taxon>Oligohymenophorea</taxon>
        <taxon>Peniculida</taxon>
        <taxon>Parameciidae</taxon>
        <taxon>Paramecium</taxon>
    </lineage>
</organism>
<comment type="caution">
    <text evidence="1">The sequence shown here is derived from an EMBL/GenBank/DDBJ whole genome shotgun (WGS) entry which is preliminary data.</text>
</comment>
<dbReference type="AlphaFoldDB" id="A0A8S1SE28"/>
<gene>
    <name evidence="1" type="ORF">POCTA_138.1.T0080385</name>
</gene>
<name>A0A8S1SE28_PAROT</name>
<protein>
    <submittedName>
        <fullName evidence="1">Uncharacterized protein</fullName>
    </submittedName>
</protein>
<evidence type="ECO:0000313" key="1">
    <source>
        <dbReference type="EMBL" id="CAD8137439.1"/>
    </source>
</evidence>
<evidence type="ECO:0000313" key="2">
    <source>
        <dbReference type="Proteomes" id="UP000683925"/>
    </source>
</evidence>
<dbReference type="Proteomes" id="UP000683925">
    <property type="component" value="Unassembled WGS sequence"/>
</dbReference>
<proteinExistence type="predicted"/>
<accession>A0A8S1SE28</accession>
<keyword evidence="2" id="KW-1185">Reference proteome</keyword>
<sequence length="157" mass="19091">MKMEFHYFLKMQELIQQTLSFQIFCISLSEPIFKLFKIQGVLYKILIFPLDSNYLKFNLLLKCKEIKCLKDDLFHNRNVLKSVYKNYFVFTIQQNRNDIDLPFAHRLWENILIKSFPIMKQFMEYATVSINITVVKFRDNYLIILEFFVQCSRFIQI</sequence>
<reference evidence="1" key="1">
    <citation type="submission" date="2021-01" db="EMBL/GenBank/DDBJ databases">
        <authorList>
            <consortium name="Genoscope - CEA"/>
            <person name="William W."/>
        </authorList>
    </citation>
    <scope>NUCLEOTIDE SEQUENCE</scope>
</reference>